<organism evidence="2 3">
    <name type="scientific">Steinernema hermaphroditum</name>
    <dbReference type="NCBI Taxonomy" id="289476"/>
    <lineage>
        <taxon>Eukaryota</taxon>
        <taxon>Metazoa</taxon>
        <taxon>Ecdysozoa</taxon>
        <taxon>Nematoda</taxon>
        <taxon>Chromadorea</taxon>
        <taxon>Rhabditida</taxon>
        <taxon>Tylenchina</taxon>
        <taxon>Panagrolaimomorpha</taxon>
        <taxon>Strongyloidoidea</taxon>
        <taxon>Steinernematidae</taxon>
        <taxon>Steinernema</taxon>
    </lineage>
</organism>
<comment type="caution">
    <text evidence="2">The sequence shown here is derived from an EMBL/GenBank/DDBJ whole genome shotgun (WGS) entry which is preliminary data.</text>
</comment>
<gene>
    <name evidence="2" type="ORF">QR680_015122</name>
</gene>
<dbReference type="AlphaFoldDB" id="A0AA39IB96"/>
<keyword evidence="1" id="KW-0732">Signal</keyword>
<protein>
    <submittedName>
        <fullName evidence="2">Uncharacterized protein</fullName>
    </submittedName>
</protein>
<dbReference type="EMBL" id="JAUCMV010000002">
    <property type="protein sequence ID" value="KAK0421222.1"/>
    <property type="molecule type" value="Genomic_DNA"/>
</dbReference>
<feature type="signal peptide" evidence="1">
    <location>
        <begin position="1"/>
        <end position="19"/>
    </location>
</feature>
<name>A0AA39IB96_9BILA</name>
<dbReference type="Proteomes" id="UP001175271">
    <property type="component" value="Unassembled WGS sequence"/>
</dbReference>
<proteinExistence type="predicted"/>
<keyword evidence="3" id="KW-1185">Reference proteome</keyword>
<dbReference type="SUPFAM" id="SSF47862">
    <property type="entry name" value="Saposin"/>
    <property type="match status" value="1"/>
</dbReference>
<reference evidence="2" key="1">
    <citation type="submission" date="2023-06" db="EMBL/GenBank/DDBJ databases">
        <title>Genomic analysis of the entomopathogenic nematode Steinernema hermaphroditum.</title>
        <authorList>
            <person name="Schwarz E.M."/>
            <person name="Heppert J.K."/>
            <person name="Baniya A."/>
            <person name="Schwartz H.T."/>
            <person name="Tan C.-H."/>
            <person name="Antoshechkin I."/>
            <person name="Sternberg P.W."/>
            <person name="Goodrich-Blair H."/>
            <person name="Dillman A.R."/>
        </authorList>
    </citation>
    <scope>NUCLEOTIDE SEQUENCE</scope>
    <source>
        <strain evidence="2">PS9179</strain>
        <tissue evidence="2">Whole animal</tissue>
    </source>
</reference>
<evidence type="ECO:0000313" key="3">
    <source>
        <dbReference type="Proteomes" id="UP001175271"/>
    </source>
</evidence>
<accession>A0AA39IB96</accession>
<evidence type="ECO:0000313" key="2">
    <source>
        <dbReference type="EMBL" id="KAK0421222.1"/>
    </source>
</evidence>
<evidence type="ECO:0000256" key="1">
    <source>
        <dbReference type="SAM" id="SignalP"/>
    </source>
</evidence>
<sequence length="400" mass="46081">MTSMLSTFCFTVLLAVATAQIYDTCMPCQLVIQTAVEKYNSDFTNVSEMDLFETLYPACNKYWDYGNRFRCEIFVRDYFEDILKWLQHGVGQVHICGMDLLYAIRNGTHWFNIAVSGETDIFPPFDVFKNLAQALYQFPSTERNREENEEYRKLRCAMLKLSKAINSSYEFVGSFMNKKWLDVGWWKKGIIAGAQKFLSAAEFRDSAKQDAALCLKNHLEENYGYSYWPQKEVHRFGVVIFSDSFAYTPGIEEELSVALFWWEEQSAYVLIYKSTFGEETYHENKQFHAEHIREIEDRFHNISTTGSCFQLFDYTAPVANALLPVLNSAKSLNNKLYYFWLSTDKLKDTDWINAVDVGVAGSPVQSFNASAVATFEAELHVSYCFGLKTAKLPVLVFVGY</sequence>
<dbReference type="InterPro" id="IPR011001">
    <property type="entry name" value="Saposin-like"/>
</dbReference>
<feature type="chain" id="PRO_5041456696" evidence="1">
    <location>
        <begin position="20"/>
        <end position="400"/>
    </location>
</feature>
<dbReference type="Gene3D" id="1.10.225.10">
    <property type="entry name" value="Saposin-like"/>
    <property type="match status" value="1"/>
</dbReference>